<dbReference type="KEGG" id="rsz:108837003"/>
<dbReference type="SMART" id="SM00343">
    <property type="entry name" value="ZnF_C2HC"/>
    <property type="match status" value="1"/>
</dbReference>
<dbReference type="RefSeq" id="XP_018465591.2">
    <property type="nucleotide sequence ID" value="XM_018610089.2"/>
</dbReference>
<evidence type="ECO:0000259" key="3">
    <source>
        <dbReference type="PROSITE" id="PS50158"/>
    </source>
</evidence>
<dbReference type="PANTHER" id="PTHR35317:SF35">
    <property type="entry name" value="DUF4219 DOMAIN-CONTAINING PROTEIN"/>
    <property type="match status" value="1"/>
</dbReference>
<protein>
    <submittedName>
        <fullName evidence="5">Uncharacterized protein LOC108837003</fullName>
    </submittedName>
</protein>
<keyword evidence="1" id="KW-0479">Metal-binding</keyword>
<dbReference type="InterPro" id="IPR001878">
    <property type="entry name" value="Znf_CCHC"/>
</dbReference>
<sequence>MGDIIEVTKKEGGSSSIRCPMLTATNYTVWAIRMKIVLGVHEVWEVIEEESTDKKKNNMATTLIYQSIPEAMILQIGHLGSAKKVWEAIQTRNVGAERVREARLHTLMMEFDRMKMKETDKIDDYVGKITEISSKAMALGETIEETKLVKKLLGSLPRKKFIFMVASLEQSIDLKTAKFEDVIGRLKTFEERITDEEEDPHENQNKLMYTNAEQQQNRDYYGGRGRSGRNSYYGRGRGRGRSQWDNQRSYWESRDTSRVTCFRCDKLGHFAATCPDRLLKLQEATESKDGDETQEAEKLMMHEIVYLNERNVTPKEFESNSDNDKIWYLDNGASNHMTGNLKYFNSLDDTITGKVRFGDDSRIDIKGKGSILFVSQDGRKKMLANVYFIPELRSNIISLGQATESGCDVRMRGDHLTLHDKDGNLIVKASRSRNRLYKVVMEIEETKCLQTQVQCENSRWHARLGHLGADALKTMINKQLVTGLPELKVEK</sequence>
<dbReference type="SUPFAM" id="SSF57756">
    <property type="entry name" value="Retrovirus zinc finger-like domains"/>
    <property type="match status" value="1"/>
</dbReference>
<dbReference type="InterPro" id="IPR054722">
    <property type="entry name" value="PolX-like_BBD"/>
</dbReference>
<reference evidence="5" key="2">
    <citation type="submission" date="2025-08" db="UniProtKB">
        <authorList>
            <consortium name="RefSeq"/>
        </authorList>
    </citation>
    <scope>IDENTIFICATION</scope>
    <source>
        <tissue evidence="5">Leaf</tissue>
    </source>
</reference>
<dbReference type="InterPro" id="IPR036875">
    <property type="entry name" value="Znf_CCHC_sf"/>
</dbReference>
<evidence type="ECO:0000313" key="5">
    <source>
        <dbReference type="RefSeq" id="XP_018465591.2"/>
    </source>
</evidence>
<dbReference type="GO" id="GO:0003676">
    <property type="term" value="F:nucleic acid binding"/>
    <property type="evidence" value="ECO:0007669"/>
    <property type="project" value="InterPro"/>
</dbReference>
<dbReference type="GeneID" id="108837003"/>
<evidence type="ECO:0000256" key="2">
    <source>
        <dbReference type="SAM" id="MobiDB-lite"/>
    </source>
</evidence>
<keyword evidence="1" id="KW-0863">Zinc-finger</keyword>
<evidence type="ECO:0000256" key="1">
    <source>
        <dbReference type="PROSITE-ProRule" id="PRU00047"/>
    </source>
</evidence>
<feature type="region of interest" description="Disordered" evidence="2">
    <location>
        <begin position="213"/>
        <end position="243"/>
    </location>
</feature>
<feature type="domain" description="CCHC-type" evidence="3">
    <location>
        <begin position="261"/>
        <end position="276"/>
    </location>
</feature>
<keyword evidence="1" id="KW-0862">Zinc</keyword>
<dbReference type="AlphaFoldDB" id="A0A6J0M1P0"/>
<dbReference type="GO" id="GO:0008270">
    <property type="term" value="F:zinc ion binding"/>
    <property type="evidence" value="ECO:0007669"/>
    <property type="project" value="UniProtKB-KW"/>
</dbReference>
<dbReference type="InterPro" id="IPR025724">
    <property type="entry name" value="GAG-pre-integrase_dom"/>
</dbReference>
<dbReference type="Pfam" id="PF14223">
    <property type="entry name" value="Retrotran_gag_2"/>
    <property type="match status" value="1"/>
</dbReference>
<name>A0A6J0M1P0_RAPSA</name>
<dbReference type="PANTHER" id="PTHR35317">
    <property type="entry name" value="OS04G0629600 PROTEIN"/>
    <property type="match status" value="1"/>
</dbReference>
<dbReference type="OrthoDB" id="1107393at2759"/>
<dbReference type="Gene3D" id="4.10.60.10">
    <property type="entry name" value="Zinc finger, CCHC-type"/>
    <property type="match status" value="1"/>
</dbReference>
<reference evidence="4" key="1">
    <citation type="journal article" date="2019" name="Database">
        <title>The radish genome database (RadishGD): an integrated information resource for radish genomics.</title>
        <authorList>
            <person name="Yu H.J."/>
            <person name="Baek S."/>
            <person name="Lee Y.J."/>
            <person name="Cho A."/>
            <person name="Mun J.H."/>
        </authorList>
    </citation>
    <scope>NUCLEOTIDE SEQUENCE [LARGE SCALE GENOMIC DNA]</scope>
    <source>
        <strain evidence="4">cv. WK10039</strain>
    </source>
</reference>
<gene>
    <name evidence="5" type="primary">LOC108837003</name>
</gene>
<organism evidence="4 5">
    <name type="scientific">Raphanus sativus</name>
    <name type="common">Radish</name>
    <name type="synonym">Raphanus raphanistrum var. sativus</name>
    <dbReference type="NCBI Taxonomy" id="3726"/>
    <lineage>
        <taxon>Eukaryota</taxon>
        <taxon>Viridiplantae</taxon>
        <taxon>Streptophyta</taxon>
        <taxon>Embryophyta</taxon>
        <taxon>Tracheophyta</taxon>
        <taxon>Spermatophyta</taxon>
        <taxon>Magnoliopsida</taxon>
        <taxon>eudicotyledons</taxon>
        <taxon>Gunneridae</taxon>
        <taxon>Pentapetalae</taxon>
        <taxon>rosids</taxon>
        <taxon>malvids</taxon>
        <taxon>Brassicales</taxon>
        <taxon>Brassicaceae</taxon>
        <taxon>Brassiceae</taxon>
        <taxon>Raphanus</taxon>
    </lineage>
</organism>
<dbReference type="Pfam" id="PF22936">
    <property type="entry name" value="Pol_BBD"/>
    <property type="match status" value="1"/>
</dbReference>
<accession>A0A6J0M1P0</accession>
<keyword evidence="4" id="KW-1185">Reference proteome</keyword>
<dbReference type="Proteomes" id="UP000504610">
    <property type="component" value="Chromosome 2"/>
</dbReference>
<dbReference type="PROSITE" id="PS50158">
    <property type="entry name" value="ZF_CCHC"/>
    <property type="match status" value="1"/>
</dbReference>
<proteinExistence type="predicted"/>
<dbReference type="Pfam" id="PF13976">
    <property type="entry name" value="gag_pre-integrs"/>
    <property type="match status" value="1"/>
</dbReference>
<evidence type="ECO:0000313" key="4">
    <source>
        <dbReference type="Proteomes" id="UP000504610"/>
    </source>
</evidence>